<reference evidence="2" key="2">
    <citation type="journal article" date="2024" name="Plant">
        <title>Genomic evolution and insights into agronomic trait innovations of Sesamum species.</title>
        <authorList>
            <person name="Miao H."/>
            <person name="Wang L."/>
            <person name="Qu L."/>
            <person name="Liu H."/>
            <person name="Sun Y."/>
            <person name="Le M."/>
            <person name="Wang Q."/>
            <person name="Wei S."/>
            <person name="Zheng Y."/>
            <person name="Lin W."/>
            <person name="Duan Y."/>
            <person name="Cao H."/>
            <person name="Xiong S."/>
            <person name="Wang X."/>
            <person name="Wei L."/>
            <person name="Li C."/>
            <person name="Ma Q."/>
            <person name="Ju M."/>
            <person name="Zhao R."/>
            <person name="Li G."/>
            <person name="Mu C."/>
            <person name="Tian Q."/>
            <person name="Mei H."/>
            <person name="Zhang T."/>
            <person name="Gao T."/>
            <person name="Zhang H."/>
        </authorList>
    </citation>
    <scope>NUCLEOTIDE SEQUENCE</scope>
    <source>
        <strain evidence="2">G02</strain>
    </source>
</reference>
<comment type="caution">
    <text evidence="2">The sequence shown here is derived from an EMBL/GenBank/DDBJ whole genome shotgun (WGS) entry which is preliminary data.</text>
</comment>
<organism evidence="2">
    <name type="scientific">Sesamum radiatum</name>
    <name type="common">Black benniseed</name>
    <dbReference type="NCBI Taxonomy" id="300843"/>
    <lineage>
        <taxon>Eukaryota</taxon>
        <taxon>Viridiplantae</taxon>
        <taxon>Streptophyta</taxon>
        <taxon>Embryophyta</taxon>
        <taxon>Tracheophyta</taxon>
        <taxon>Spermatophyta</taxon>
        <taxon>Magnoliopsida</taxon>
        <taxon>eudicotyledons</taxon>
        <taxon>Gunneridae</taxon>
        <taxon>Pentapetalae</taxon>
        <taxon>asterids</taxon>
        <taxon>lamiids</taxon>
        <taxon>Lamiales</taxon>
        <taxon>Pedaliaceae</taxon>
        <taxon>Sesamum</taxon>
    </lineage>
</organism>
<reference evidence="2" key="1">
    <citation type="submission" date="2020-06" db="EMBL/GenBank/DDBJ databases">
        <authorList>
            <person name="Li T."/>
            <person name="Hu X."/>
            <person name="Zhang T."/>
            <person name="Song X."/>
            <person name="Zhang H."/>
            <person name="Dai N."/>
            <person name="Sheng W."/>
            <person name="Hou X."/>
            <person name="Wei L."/>
        </authorList>
    </citation>
    <scope>NUCLEOTIDE SEQUENCE</scope>
    <source>
        <strain evidence="2">G02</strain>
        <tissue evidence="2">Leaf</tissue>
    </source>
</reference>
<proteinExistence type="predicted"/>
<evidence type="ECO:0000259" key="1">
    <source>
        <dbReference type="Pfam" id="PF13963"/>
    </source>
</evidence>
<accession>A0AAW2T632</accession>
<dbReference type="Pfam" id="PF13963">
    <property type="entry name" value="Transpos_assoc"/>
    <property type="match status" value="1"/>
</dbReference>
<dbReference type="EMBL" id="JACGWJ010000009">
    <property type="protein sequence ID" value="KAL0400300.1"/>
    <property type="molecule type" value="Genomic_DNA"/>
</dbReference>
<evidence type="ECO:0000313" key="2">
    <source>
        <dbReference type="EMBL" id="KAL0400300.1"/>
    </source>
</evidence>
<name>A0AAW2T632_SESRA</name>
<dbReference type="InterPro" id="IPR029480">
    <property type="entry name" value="Transpos_assoc"/>
</dbReference>
<protein>
    <recommendedName>
        <fullName evidence="1">Transposase-associated domain-containing protein</fullName>
    </recommendedName>
</protein>
<sequence>MYNKNLPWKTGLTPEFEDGVKIFIEWAKGQRGHIDGDKIRCPCRKCKNTKFETTGEVSYHLCMREFMPEYYNWTSHGDDSIQEYFEATTVPPVPEEQNLNAHVKGNYPHLGDEKQIDWHRGWFFMQPGRVVFLLLTMVCR</sequence>
<dbReference type="AlphaFoldDB" id="A0AAW2T632"/>
<gene>
    <name evidence="2" type="ORF">Sradi_2373300</name>
</gene>
<feature type="domain" description="Transposase-associated" evidence="1">
    <location>
        <begin position="11"/>
        <end position="77"/>
    </location>
</feature>